<dbReference type="OrthoDB" id="6154566at2759"/>
<accession>V3ZR75</accession>
<dbReference type="AlphaFoldDB" id="V3ZR75"/>
<reference evidence="1 2" key="1">
    <citation type="journal article" date="2013" name="Nature">
        <title>Insights into bilaterian evolution from three spiralian genomes.</title>
        <authorList>
            <person name="Simakov O."/>
            <person name="Marletaz F."/>
            <person name="Cho S.J."/>
            <person name="Edsinger-Gonzales E."/>
            <person name="Havlak P."/>
            <person name="Hellsten U."/>
            <person name="Kuo D.H."/>
            <person name="Larsson T."/>
            <person name="Lv J."/>
            <person name="Arendt D."/>
            <person name="Savage R."/>
            <person name="Osoegawa K."/>
            <person name="de Jong P."/>
            <person name="Grimwood J."/>
            <person name="Chapman J.A."/>
            <person name="Shapiro H."/>
            <person name="Aerts A."/>
            <person name="Otillar R.P."/>
            <person name="Terry A.Y."/>
            <person name="Boore J.L."/>
            <person name="Grigoriev I.V."/>
            <person name="Lindberg D.R."/>
            <person name="Seaver E.C."/>
            <person name="Weisblat D.A."/>
            <person name="Putnam N.H."/>
            <person name="Rokhsar D.S."/>
        </authorList>
    </citation>
    <scope>NUCLEOTIDE SEQUENCE [LARGE SCALE GENOMIC DNA]</scope>
</reference>
<dbReference type="HOGENOM" id="CLU_1951226_0_0_1"/>
<dbReference type="EMBL" id="KB203331">
    <property type="protein sequence ID" value="ESO85060.1"/>
    <property type="molecule type" value="Genomic_DNA"/>
</dbReference>
<gene>
    <name evidence="1" type="ORF">LOTGIDRAFT_168081</name>
</gene>
<evidence type="ECO:0000313" key="2">
    <source>
        <dbReference type="Proteomes" id="UP000030746"/>
    </source>
</evidence>
<proteinExistence type="predicted"/>
<dbReference type="GeneID" id="20240763"/>
<organism evidence="1 2">
    <name type="scientific">Lottia gigantea</name>
    <name type="common">Giant owl limpet</name>
    <dbReference type="NCBI Taxonomy" id="225164"/>
    <lineage>
        <taxon>Eukaryota</taxon>
        <taxon>Metazoa</taxon>
        <taxon>Spiralia</taxon>
        <taxon>Lophotrochozoa</taxon>
        <taxon>Mollusca</taxon>
        <taxon>Gastropoda</taxon>
        <taxon>Patellogastropoda</taxon>
        <taxon>Lottioidea</taxon>
        <taxon>Lottiidae</taxon>
        <taxon>Lottia</taxon>
    </lineage>
</organism>
<keyword evidence="2" id="KW-1185">Reference proteome</keyword>
<name>V3ZR75_LOTGI</name>
<sequence length="129" mass="15184">MGDMGWLKGDNLVKIELFRYWNRLKLNDNILCKTVHKWASRRKSSWDHRVLSIGRELHVLNDQSDTVCIDDVWDSLWEREVGQWSRGVWNDMLMETNSGHTASTKLNSEQNPISVEDMILLQIALQRYP</sequence>
<protein>
    <submittedName>
        <fullName evidence="1">Uncharacterized protein</fullName>
    </submittedName>
</protein>
<evidence type="ECO:0000313" key="1">
    <source>
        <dbReference type="EMBL" id="ESO85060.1"/>
    </source>
</evidence>
<dbReference type="RefSeq" id="XP_009064205.1">
    <property type="nucleotide sequence ID" value="XM_009065957.1"/>
</dbReference>
<dbReference type="KEGG" id="lgi:LOTGIDRAFT_168081"/>
<dbReference type="Proteomes" id="UP000030746">
    <property type="component" value="Unassembled WGS sequence"/>
</dbReference>
<dbReference type="CTD" id="20240763"/>